<evidence type="ECO:0000256" key="4">
    <source>
        <dbReference type="ARBA" id="ARBA00022643"/>
    </source>
</evidence>
<dbReference type="InterPro" id="IPR000415">
    <property type="entry name" value="Nitroreductase-like"/>
</dbReference>
<evidence type="ECO:0000256" key="2">
    <source>
        <dbReference type="ARBA" id="ARBA00007118"/>
    </source>
</evidence>
<dbReference type="Pfam" id="PF00881">
    <property type="entry name" value="Nitroreductase"/>
    <property type="match status" value="1"/>
</dbReference>
<sequence>MEFYEVLRKRKSIRKYKPDPVSDDALNRILEAGRIAPSAKNIQPWHFIVVRDQKTKEKLIDACRGQRFIAEADVILCGCSSEKTAWGRMGGYMSAFAIDLTIAFEHMILAATNEGLATCWIGAFEEKKVKKIIKVPND</sequence>
<keyword evidence="5" id="KW-0560">Oxidoreductase</keyword>
<reference evidence="7 8" key="1">
    <citation type="journal article" date="2015" name="Microbiome">
        <title>Genomic resolution of linkages in carbon, nitrogen, and sulfur cycling among widespread estuary sediment bacteria.</title>
        <authorList>
            <person name="Baker B.J."/>
            <person name="Lazar C.S."/>
            <person name="Teske A.P."/>
            <person name="Dick G.J."/>
        </authorList>
    </citation>
    <scope>NUCLEOTIDE SEQUENCE [LARGE SCALE GENOMIC DNA]</scope>
    <source>
        <strain evidence="7">SM23_60</strain>
    </source>
</reference>
<gene>
    <name evidence="7" type="ORF">AMJ87_12630</name>
</gene>
<keyword evidence="4" id="KW-0288">FMN</keyword>
<organism evidence="7 8">
    <name type="scientific">candidate division WOR_3 bacterium SM23_60</name>
    <dbReference type="NCBI Taxonomy" id="1703780"/>
    <lineage>
        <taxon>Bacteria</taxon>
        <taxon>Bacteria division WOR-3</taxon>
    </lineage>
</organism>
<dbReference type="EMBL" id="LJUO01000192">
    <property type="protein sequence ID" value="KPK67954.1"/>
    <property type="molecule type" value="Genomic_DNA"/>
</dbReference>
<feature type="non-terminal residue" evidence="7">
    <location>
        <position position="138"/>
    </location>
</feature>
<evidence type="ECO:0000256" key="1">
    <source>
        <dbReference type="ARBA" id="ARBA00001917"/>
    </source>
</evidence>
<dbReference type="Gene3D" id="3.40.109.10">
    <property type="entry name" value="NADH Oxidase"/>
    <property type="match status" value="1"/>
</dbReference>
<dbReference type="PANTHER" id="PTHR43673">
    <property type="entry name" value="NAD(P)H NITROREDUCTASE YDGI-RELATED"/>
    <property type="match status" value="1"/>
</dbReference>
<evidence type="ECO:0000256" key="5">
    <source>
        <dbReference type="ARBA" id="ARBA00023002"/>
    </source>
</evidence>
<dbReference type="InterPro" id="IPR029479">
    <property type="entry name" value="Nitroreductase"/>
</dbReference>
<feature type="domain" description="Nitroreductase" evidence="6">
    <location>
        <begin position="7"/>
        <end position="66"/>
    </location>
</feature>
<dbReference type="Proteomes" id="UP000051096">
    <property type="component" value="Unassembled WGS sequence"/>
</dbReference>
<accession>A0A0S8G5Y9</accession>
<evidence type="ECO:0000313" key="8">
    <source>
        <dbReference type="Proteomes" id="UP000051096"/>
    </source>
</evidence>
<proteinExistence type="inferred from homology"/>
<comment type="similarity">
    <text evidence="2">Belongs to the nitroreductase family.</text>
</comment>
<dbReference type="GO" id="GO:0016491">
    <property type="term" value="F:oxidoreductase activity"/>
    <property type="evidence" value="ECO:0007669"/>
    <property type="project" value="UniProtKB-KW"/>
</dbReference>
<evidence type="ECO:0000259" key="6">
    <source>
        <dbReference type="Pfam" id="PF00881"/>
    </source>
</evidence>
<comment type="cofactor">
    <cofactor evidence="1">
        <name>FMN</name>
        <dbReference type="ChEBI" id="CHEBI:58210"/>
    </cofactor>
</comment>
<evidence type="ECO:0000256" key="3">
    <source>
        <dbReference type="ARBA" id="ARBA00022630"/>
    </source>
</evidence>
<comment type="caution">
    <text evidence="7">The sequence shown here is derived from an EMBL/GenBank/DDBJ whole genome shotgun (WGS) entry which is preliminary data.</text>
</comment>
<dbReference type="AlphaFoldDB" id="A0A0S8G5Y9"/>
<keyword evidence="3" id="KW-0285">Flavoprotein</keyword>
<protein>
    <submittedName>
        <fullName evidence="7">Nitroreductase</fullName>
    </submittedName>
</protein>
<dbReference type="PANTHER" id="PTHR43673:SF2">
    <property type="entry name" value="NITROREDUCTASE"/>
    <property type="match status" value="1"/>
</dbReference>
<dbReference type="SUPFAM" id="SSF55469">
    <property type="entry name" value="FMN-dependent nitroreductase-like"/>
    <property type="match status" value="1"/>
</dbReference>
<evidence type="ECO:0000313" key="7">
    <source>
        <dbReference type="EMBL" id="KPK67954.1"/>
    </source>
</evidence>
<name>A0A0S8G5Y9_UNCW3</name>